<dbReference type="AlphaFoldDB" id="A0A1P8K2P9"/>
<protein>
    <submittedName>
        <fullName evidence="5">Branched-chain amino acid ABC transporter substrate-binding protein</fullName>
    </submittedName>
</protein>
<dbReference type="STRING" id="1842727.RD110_26310"/>
<reference evidence="5 6" key="1">
    <citation type="submission" date="2017-01" db="EMBL/GenBank/DDBJ databases">
        <authorList>
            <person name="Mah S.A."/>
            <person name="Swanson W.J."/>
            <person name="Moy G.W."/>
            <person name="Vacquier V.D."/>
        </authorList>
    </citation>
    <scope>NUCLEOTIDE SEQUENCE [LARGE SCALE GENOMIC DNA]</scope>
    <source>
        <strain evidence="5 6">DCY110</strain>
    </source>
</reference>
<dbReference type="InterPro" id="IPR028082">
    <property type="entry name" value="Peripla_BP_I"/>
</dbReference>
<dbReference type="PANTHER" id="PTHR47235:SF1">
    <property type="entry name" value="BLR6548 PROTEIN"/>
    <property type="match status" value="1"/>
</dbReference>
<evidence type="ECO:0000313" key="5">
    <source>
        <dbReference type="EMBL" id="APW40280.1"/>
    </source>
</evidence>
<evidence type="ECO:0000313" key="6">
    <source>
        <dbReference type="Proteomes" id="UP000186609"/>
    </source>
</evidence>
<dbReference type="CDD" id="cd06343">
    <property type="entry name" value="PBP1_ABC_ligand_binding-like"/>
    <property type="match status" value="1"/>
</dbReference>
<evidence type="ECO:0000256" key="2">
    <source>
        <dbReference type="ARBA" id="ARBA00022729"/>
    </source>
</evidence>
<feature type="signal peptide" evidence="3">
    <location>
        <begin position="1"/>
        <end position="28"/>
    </location>
</feature>
<evidence type="ECO:0000259" key="4">
    <source>
        <dbReference type="Pfam" id="PF13458"/>
    </source>
</evidence>
<evidence type="ECO:0000256" key="1">
    <source>
        <dbReference type="ARBA" id="ARBA00010062"/>
    </source>
</evidence>
<accession>A0A1P8K2P9</accession>
<dbReference type="Pfam" id="PF13458">
    <property type="entry name" value="Peripla_BP_6"/>
    <property type="match status" value="1"/>
</dbReference>
<comment type="similarity">
    <text evidence="1">Belongs to the leucine-binding protein family.</text>
</comment>
<organism evidence="5 6">
    <name type="scientific">Rhodoferax koreensis</name>
    <dbReference type="NCBI Taxonomy" id="1842727"/>
    <lineage>
        <taxon>Bacteria</taxon>
        <taxon>Pseudomonadati</taxon>
        <taxon>Pseudomonadota</taxon>
        <taxon>Betaproteobacteria</taxon>
        <taxon>Burkholderiales</taxon>
        <taxon>Comamonadaceae</taxon>
        <taxon>Rhodoferax</taxon>
    </lineage>
</organism>
<dbReference type="OrthoDB" id="9777352at2"/>
<dbReference type="KEGG" id="rhy:RD110_26310"/>
<gene>
    <name evidence="5" type="ORF">RD110_26310</name>
</gene>
<dbReference type="SUPFAM" id="SSF53822">
    <property type="entry name" value="Periplasmic binding protein-like I"/>
    <property type="match status" value="1"/>
</dbReference>
<dbReference type="Gene3D" id="3.40.50.2300">
    <property type="match status" value="2"/>
</dbReference>
<keyword evidence="6" id="KW-1185">Reference proteome</keyword>
<keyword evidence="2 3" id="KW-0732">Signal</keyword>
<dbReference type="RefSeq" id="WP_076203875.1">
    <property type="nucleotide sequence ID" value="NZ_CP019236.1"/>
</dbReference>
<feature type="chain" id="PRO_5013156765" evidence="3">
    <location>
        <begin position="29"/>
        <end position="406"/>
    </location>
</feature>
<sequence length="406" mass="43772">MNPHRRTALVHACMALATGLGLVPAANAQPRYDPGASATEIRIGNTMPYSGPVSAFGTVGKAEAAYFDMVNAEGGINGRKISFITLDDGYVPSKTVERVRKLVEQDEVLAVFGLVGTSHNAAVQKYLNARKVPQLFISTGATRFGDPKNFPWTMGWQPTYQAEGRIYAQHILASNPNAKIAILYQNDDFGRDVLKGVMNGLGEKAQGQVVAQTTYETTDPTVDSQVVSLKASGADTFINIATPKAAAQAIRKAADIGWKPAQYVTQVSNSVPMVMKPAGPENALGVISIAYVRDPADPAWQASKEYLQYQAWFRKYYPGGNIEDPSNVIGYSMAQTLAQTLKQAGDNLTRENVMKQAANLDMTLPMLLPGVAIKTGPNDFAPVKGMQPVRFNGKVFEPFGPVLNGQ</sequence>
<dbReference type="EMBL" id="CP019236">
    <property type="protein sequence ID" value="APW40280.1"/>
    <property type="molecule type" value="Genomic_DNA"/>
</dbReference>
<proteinExistence type="inferred from homology"/>
<dbReference type="PANTHER" id="PTHR47235">
    <property type="entry name" value="BLR6548 PROTEIN"/>
    <property type="match status" value="1"/>
</dbReference>
<evidence type="ECO:0000256" key="3">
    <source>
        <dbReference type="SAM" id="SignalP"/>
    </source>
</evidence>
<dbReference type="InterPro" id="IPR028081">
    <property type="entry name" value="Leu-bd"/>
</dbReference>
<name>A0A1P8K2P9_9BURK</name>
<feature type="domain" description="Leucine-binding protein" evidence="4">
    <location>
        <begin position="40"/>
        <end position="392"/>
    </location>
</feature>
<dbReference type="Proteomes" id="UP000186609">
    <property type="component" value="Chromosome"/>
</dbReference>